<reference evidence="7" key="1">
    <citation type="submission" date="2013-12" db="EMBL/GenBank/DDBJ databases">
        <title>The Genome Sequence of Aphanomyces invadans NJM9701.</title>
        <authorList>
            <consortium name="The Broad Institute Genomics Platform"/>
            <person name="Russ C."/>
            <person name="Tyler B."/>
            <person name="van West P."/>
            <person name="Dieguez-Uribeondo J."/>
            <person name="Young S.K."/>
            <person name="Zeng Q."/>
            <person name="Gargeya S."/>
            <person name="Fitzgerald M."/>
            <person name="Abouelleil A."/>
            <person name="Alvarado L."/>
            <person name="Chapman S.B."/>
            <person name="Gainer-Dewar J."/>
            <person name="Goldberg J."/>
            <person name="Griggs A."/>
            <person name="Gujja S."/>
            <person name="Hansen M."/>
            <person name="Howarth C."/>
            <person name="Imamovic A."/>
            <person name="Ireland A."/>
            <person name="Larimer J."/>
            <person name="McCowan C."/>
            <person name="Murphy C."/>
            <person name="Pearson M."/>
            <person name="Poon T.W."/>
            <person name="Priest M."/>
            <person name="Roberts A."/>
            <person name="Saif S."/>
            <person name="Shea T."/>
            <person name="Sykes S."/>
            <person name="Wortman J."/>
            <person name="Nusbaum C."/>
            <person name="Birren B."/>
        </authorList>
    </citation>
    <scope>NUCLEOTIDE SEQUENCE [LARGE SCALE GENOMIC DNA]</scope>
    <source>
        <strain evidence="7">NJM9701</strain>
    </source>
</reference>
<evidence type="ECO:0000256" key="4">
    <source>
        <dbReference type="PROSITE-ProRule" id="PRU00091"/>
    </source>
</evidence>
<evidence type="ECO:0000256" key="3">
    <source>
        <dbReference type="ARBA" id="ARBA00022833"/>
    </source>
</evidence>
<dbReference type="PROSITE" id="PS50178">
    <property type="entry name" value="ZF_FYVE"/>
    <property type="match status" value="1"/>
</dbReference>
<dbReference type="PANTHER" id="PTHR43102:SF2">
    <property type="entry name" value="GAF DOMAIN-CONTAINING PROTEIN"/>
    <property type="match status" value="1"/>
</dbReference>
<evidence type="ECO:0000256" key="1">
    <source>
        <dbReference type="ARBA" id="ARBA00022723"/>
    </source>
</evidence>
<sequence length="690" mass="74439">MFDDVPESPPSPAASTAFITPFDLTREEEADLHDSARSKVSMLLAATAPSPGPEWTRTKSLGPTILESTSATHTSVRASALIHGSPQLLLQVLDGSVVSTYRNAMRLMYQHAFADTAVLYHHQMNCHESLAVQWTAFRCHNPLLTDMDLCCVEYSNTPLFPPSAPSQRSANQEDVDQNDVDAGQTCIGYKVCESISRKQCPSLQDSHRLERGTSPLWGYVLYATNDGIQVVFTMSLAHDSTSRLRRLANRRLLLFLAAALPRLQQAVDVVQQQLHPVPTSRSSMSKSLGDNNDRENAPRSIACKLCARLFSHRRRRHQCRSCSGDVCRACSSFHDVAVLGVGLNRVRVCTSCRPVPVETPPLVAAAPTRPLVAMTATTTTQAPLPASTAPATVGAISSSTTPAPPVIAIRNRMQLDLDMVQTPAPRPSPGKWAPRSPLVPPRAAGHGPTKGGFHGFAVRHPNTSPVPSPGKPPHNGSPQRKLSVPTTSSLLGLLEQATTAMQCKFAGLSMVKTPSDPVLQHFLHIQDSGKMLPVPSQMALCAPVFACDDSVIVGHTHLEATPHVDWLKLPIVMGPQNATFYAGLPLRSSSGQQFLGALCVFDATPRDVDSISPDALKTLDTVADAIAALVEGKQRVVGLDRRRSHVNDDGREEGQHESPASSPARKSSLHQRTGYLSPSIPPINQDAVRV</sequence>
<dbReference type="PANTHER" id="PTHR43102">
    <property type="entry name" value="SLR1143 PROTEIN"/>
    <property type="match status" value="1"/>
</dbReference>
<dbReference type="GO" id="GO:0008270">
    <property type="term" value="F:zinc ion binding"/>
    <property type="evidence" value="ECO:0007669"/>
    <property type="project" value="UniProtKB-KW"/>
</dbReference>
<accession>A0A024TUR4</accession>
<dbReference type="AlphaFoldDB" id="A0A024TUR4"/>
<dbReference type="InterPro" id="IPR017455">
    <property type="entry name" value="Znf_FYVE-rel"/>
</dbReference>
<dbReference type="InterPro" id="IPR011011">
    <property type="entry name" value="Znf_FYVE_PHD"/>
</dbReference>
<dbReference type="OrthoDB" id="166134at2759"/>
<dbReference type="Gene3D" id="3.30.40.10">
    <property type="entry name" value="Zinc/RING finger domain, C3HC4 (zinc finger)"/>
    <property type="match status" value="1"/>
</dbReference>
<dbReference type="eggNOG" id="ENOG502SBBD">
    <property type="taxonomic scope" value="Eukaryota"/>
</dbReference>
<keyword evidence="3" id="KW-0862">Zinc</keyword>
<feature type="compositionally biased region" description="Polar residues" evidence="5">
    <location>
        <begin position="658"/>
        <end position="676"/>
    </location>
</feature>
<protein>
    <recommendedName>
        <fullName evidence="6">FYVE-type domain-containing protein</fullName>
    </recommendedName>
</protein>
<evidence type="ECO:0000313" key="7">
    <source>
        <dbReference type="EMBL" id="ETV97082.1"/>
    </source>
</evidence>
<feature type="region of interest" description="Disordered" evidence="5">
    <location>
        <begin position="640"/>
        <end position="690"/>
    </location>
</feature>
<keyword evidence="1" id="KW-0479">Metal-binding</keyword>
<feature type="domain" description="FYVE-type" evidence="6">
    <location>
        <begin position="303"/>
        <end position="352"/>
    </location>
</feature>
<feature type="region of interest" description="Disordered" evidence="5">
    <location>
        <begin position="422"/>
        <end position="484"/>
    </location>
</feature>
<proteinExistence type="predicted"/>
<evidence type="ECO:0000256" key="5">
    <source>
        <dbReference type="SAM" id="MobiDB-lite"/>
    </source>
</evidence>
<dbReference type="SUPFAM" id="SSF57903">
    <property type="entry name" value="FYVE/PHD zinc finger"/>
    <property type="match status" value="1"/>
</dbReference>
<dbReference type="InterPro" id="IPR000306">
    <property type="entry name" value="Znf_FYVE"/>
</dbReference>
<feature type="compositionally biased region" description="Basic and acidic residues" evidence="5">
    <location>
        <begin position="640"/>
        <end position="656"/>
    </location>
</feature>
<evidence type="ECO:0000256" key="2">
    <source>
        <dbReference type="ARBA" id="ARBA00022771"/>
    </source>
</evidence>
<dbReference type="Pfam" id="PF01363">
    <property type="entry name" value="FYVE"/>
    <property type="match status" value="1"/>
</dbReference>
<dbReference type="RefSeq" id="XP_008874328.1">
    <property type="nucleotide sequence ID" value="XM_008876106.1"/>
</dbReference>
<organism evidence="7">
    <name type="scientific">Aphanomyces invadans</name>
    <dbReference type="NCBI Taxonomy" id="157072"/>
    <lineage>
        <taxon>Eukaryota</taxon>
        <taxon>Sar</taxon>
        <taxon>Stramenopiles</taxon>
        <taxon>Oomycota</taxon>
        <taxon>Saprolegniomycetes</taxon>
        <taxon>Saprolegniales</taxon>
        <taxon>Verrucalvaceae</taxon>
        <taxon>Aphanomyces</taxon>
    </lineage>
</organism>
<evidence type="ECO:0000259" key="6">
    <source>
        <dbReference type="PROSITE" id="PS50178"/>
    </source>
</evidence>
<dbReference type="SUPFAM" id="SSF55781">
    <property type="entry name" value="GAF domain-like"/>
    <property type="match status" value="1"/>
</dbReference>
<dbReference type="EMBL" id="KI913974">
    <property type="protein sequence ID" value="ETV97082.1"/>
    <property type="molecule type" value="Genomic_DNA"/>
</dbReference>
<dbReference type="VEuPathDB" id="FungiDB:H310_09903"/>
<dbReference type="CDD" id="cd15745">
    <property type="entry name" value="FYVE_RUFY4"/>
    <property type="match status" value="1"/>
</dbReference>
<gene>
    <name evidence="7" type="ORF">H310_09903</name>
</gene>
<keyword evidence="2 4" id="KW-0863">Zinc-finger</keyword>
<dbReference type="GeneID" id="20086953"/>
<dbReference type="InterPro" id="IPR013083">
    <property type="entry name" value="Znf_RING/FYVE/PHD"/>
</dbReference>
<name>A0A024TUR4_9STRA</name>